<sequence>MSIFATIFAGLGLFFIGVKLIGGNLRLMAGRGFRAVIGRAVARPSIAAALGVVAGALTQSTNAVTFICINTVAAGLVQARQILPVMIWANVGTCALVLLAALDVHLLVLLLIGTVGLLYYLELDKSARFRHLVAVLLGVGLLFFGIDLIRDGADGLRRMPEVQTAINYGHSSFILIFLIGVVITVIAQSSSTVTVVAAAMAQAGVLDLNQAIIIVYGAGLGSGIATWLMAAKLSGTPKRLVLLQTFTKSVGIVVLVPLLVVEMQFELPLARSLVEFLSPRVQEQIALVYVLYQLISAFVISAALDPFYRLIQRLYPETMEESLFKPQFVYAGGDIEAETGALLVEKEQQRLVGFIRDSLDHVRADAEAGKAGRPKPQLLHQARQSVGSEISAFIGELMGSSPPRETMEHLAGLHSAQGLLDDLGNEVHTLVMHPGVYTPASSLASLINNMIESLHLIVTTLFDELEDPEAFRYSSLLAMTSDRSDMMGKLRRDLIRGNEALGNTQQETLFTATTVFEHSVWLVRRYLSLVNAGKLSAQPEPLVASLSRSGLAPRP</sequence>
<dbReference type="Proteomes" id="UP000436692">
    <property type="component" value="Unassembled WGS sequence"/>
</dbReference>
<feature type="transmembrane region" description="Helical" evidence="6">
    <location>
        <begin position="240"/>
        <end position="265"/>
    </location>
</feature>
<dbReference type="Pfam" id="PF02690">
    <property type="entry name" value="Na_Pi_cotrans"/>
    <property type="match status" value="2"/>
</dbReference>
<evidence type="ECO:0000256" key="4">
    <source>
        <dbReference type="ARBA" id="ARBA00022989"/>
    </source>
</evidence>
<feature type="transmembrane region" description="Helical" evidence="6">
    <location>
        <begin position="208"/>
        <end position="228"/>
    </location>
</feature>
<gene>
    <name evidence="7" type="ORF">GOZ95_09530</name>
</gene>
<evidence type="ECO:0000256" key="2">
    <source>
        <dbReference type="ARBA" id="ARBA00022475"/>
    </source>
</evidence>
<dbReference type="RefSeq" id="WP_156629801.1">
    <property type="nucleotide sequence ID" value="NZ_JABAEJ010000003.1"/>
</dbReference>
<organism evidence="7 8">
    <name type="scientific">Agrobacterium vitis</name>
    <name type="common">Rhizobium vitis</name>
    <dbReference type="NCBI Taxonomy" id="373"/>
    <lineage>
        <taxon>Bacteria</taxon>
        <taxon>Pseudomonadati</taxon>
        <taxon>Pseudomonadota</taxon>
        <taxon>Alphaproteobacteria</taxon>
        <taxon>Hyphomicrobiales</taxon>
        <taxon>Rhizobiaceae</taxon>
        <taxon>Rhizobium/Agrobacterium group</taxon>
        <taxon>Agrobacterium</taxon>
    </lineage>
</organism>
<keyword evidence="2" id="KW-1003">Cell membrane</keyword>
<evidence type="ECO:0000313" key="8">
    <source>
        <dbReference type="Proteomes" id="UP000436692"/>
    </source>
</evidence>
<dbReference type="GO" id="GO:0044341">
    <property type="term" value="P:sodium-dependent phosphate transport"/>
    <property type="evidence" value="ECO:0007669"/>
    <property type="project" value="InterPro"/>
</dbReference>
<protein>
    <recommendedName>
        <fullName evidence="9">Na/Pi cotransporter family protein</fullName>
    </recommendedName>
</protein>
<evidence type="ECO:0000256" key="3">
    <source>
        <dbReference type="ARBA" id="ARBA00022692"/>
    </source>
</evidence>
<evidence type="ECO:0000256" key="1">
    <source>
        <dbReference type="ARBA" id="ARBA00004651"/>
    </source>
</evidence>
<feature type="transmembrane region" description="Helical" evidence="6">
    <location>
        <begin position="285"/>
        <end position="304"/>
    </location>
</feature>
<evidence type="ECO:0000256" key="5">
    <source>
        <dbReference type="ARBA" id="ARBA00023136"/>
    </source>
</evidence>
<name>A0AAE4WEU5_AGRVI</name>
<feature type="transmembrane region" description="Helical" evidence="6">
    <location>
        <begin position="132"/>
        <end position="149"/>
    </location>
</feature>
<feature type="transmembrane region" description="Helical" evidence="6">
    <location>
        <begin position="95"/>
        <end position="120"/>
    </location>
</feature>
<feature type="transmembrane region" description="Helical" evidence="6">
    <location>
        <begin position="6"/>
        <end position="28"/>
    </location>
</feature>
<keyword evidence="5 6" id="KW-0472">Membrane</keyword>
<keyword evidence="4 6" id="KW-1133">Transmembrane helix</keyword>
<evidence type="ECO:0008006" key="9">
    <source>
        <dbReference type="Google" id="ProtNLM"/>
    </source>
</evidence>
<evidence type="ECO:0000256" key="6">
    <source>
        <dbReference type="SAM" id="Phobius"/>
    </source>
</evidence>
<dbReference type="NCBIfam" id="NF037997">
    <property type="entry name" value="Na_Pi_symport"/>
    <property type="match status" value="1"/>
</dbReference>
<keyword evidence="3 6" id="KW-0812">Transmembrane</keyword>
<dbReference type="PANTHER" id="PTHR10010:SF46">
    <property type="entry name" value="SODIUM-DEPENDENT PHOSPHATE TRANSPORT PROTEIN 2B"/>
    <property type="match status" value="1"/>
</dbReference>
<evidence type="ECO:0000313" key="7">
    <source>
        <dbReference type="EMBL" id="MUZ57692.1"/>
    </source>
</evidence>
<dbReference type="GO" id="GO:0005436">
    <property type="term" value="F:sodium:phosphate symporter activity"/>
    <property type="evidence" value="ECO:0007669"/>
    <property type="project" value="InterPro"/>
</dbReference>
<dbReference type="InterPro" id="IPR003841">
    <property type="entry name" value="Na/Pi_transpt"/>
</dbReference>
<comment type="caution">
    <text evidence="7">The sequence shown here is derived from an EMBL/GenBank/DDBJ whole genome shotgun (WGS) entry which is preliminary data.</text>
</comment>
<dbReference type="PANTHER" id="PTHR10010">
    <property type="entry name" value="SOLUTE CARRIER FAMILY 34 SODIUM PHOSPHATE , MEMBER 2-RELATED"/>
    <property type="match status" value="1"/>
</dbReference>
<feature type="transmembrane region" description="Helical" evidence="6">
    <location>
        <begin position="40"/>
        <end position="57"/>
    </location>
</feature>
<comment type="subcellular location">
    <subcellularLocation>
        <location evidence="1">Cell membrane</location>
        <topology evidence="1">Multi-pass membrane protein</topology>
    </subcellularLocation>
</comment>
<proteinExistence type="predicted"/>
<dbReference type="GO" id="GO:0005886">
    <property type="term" value="C:plasma membrane"/>
    <property type="evidence" value="ECO:0007669"/>
    <property type="project" value="UniProtKB-SubCell"/>
</dbReference>
<dbReference type="AlphaFoldDB" id="A0AAE4WEU5"/>
<accession>A0AAE4WEU5</accession>
<reference evidence="7 8" key="1">
    <citation type="submission" date="2019-12" db="EMBL/GenBank/DDBJ databases">
        <title>Whole-genome sequencing of Allorhizobium vitis.</title>
        <authorList>
            <person name="Gan H.M."/>
            <person name="Szegedi E."/>
            <person name="Burr T."/>
            <person name="Savka M.A."/>
        </authorList>
    </citation>
    <scope>NUCLEOTIDE SEQUENCE [LARGE SCALE GENOMIC DNA]</scope>
    <source>
        <strain evidence="7 8">CG989</strain>
    </source>
</reference>
<feature type="transmembrane region" description="Helical" evidence="6">
    <location>
        <begin position="170"/>
        <end position="188"/>
    </location>
</feature>
<dbReference type="EMBL" id="WPHM01000004">
    <property type="protein sequence ID" value="MUZ57692.1"/>
    <property type="molecule type" value="Genomic_DNA"/>
</dbReference>